<evidence type="ECO:0008006" key="5">
    <source>
        <dbReference type="Google" id="ProtNLM"/>
    </source>
</evidence>
<reference evidence="3 4" key="1">
    <citation type="journal article" date="2014" name="PLoS ONE">
        <title>Genome Sequence of Candidatus Nitrososphaera evergladensis from Group I.1b Enriched from Everglades Soil Reveals Novel Genomic Features of the Ammonia-Oxidizing Archaea.</title>
        <authorList>
            <person name="Zhalnina K.V."/>
            <person name="Dias R."/>
            <person name="Leonard M.T."/>
            <person name="Dorr de Quadros P."/>
            <person name="Camargo F.A."/>
            <person name="Drew J.C."/>
            <person name="Farmerie W.G."/>
            <person name="Daroub S.H."/>
            <person name="Triplett E.W."/>
        </authorList>
    </citation>
    <scope>NUCLEOTIDE SEQUENCE [LARGE SCALE GENOMIC DNA]</scope>
    <source>
        <strain evidence="3 4">SR1</strain>
    </source>
</reference>
<dbReference type="HOGENOM" id="CLU_693754_0_0_2"/>
<dbReference type="KEGG" id="nev:NTE_01544"/>
<keyword evidence="2" id="KW-0472">Membrane</keyword>
<evidence type="ECO:0000313" key="3">
    <source>
        <dbReference type="EMBL" id="AIF83607.1"/>
    </source>
</evidence>
<gene>
    <name evidence="3" type="ORF">NTE_01544</name>
</gene>
<dbReference type="EMBL" id="CP007174">
    <property type="protein sequence ID" value="AIF83607.1"/>
    <property type="molecule type" value="Genomic_DNA"/>
</dbReference>
<organism evidence="3 4">
    <name type="scientific">Candidatus Nitrososphaera evergladensis SR1</name>
    <dbReference type="NCBI Taxonomy" id="1459636"/>
    <lineage>
        <taxon>Archaea</taxon>
        <taxon>Nitrososphaerota</taxon>
        <taxon>Nitrososphaeria</taxon>
        <taxon>Nitrososphaerales</taxon>
        <taxon>Nitrososphaeraceae</taxon>
        <taxon>Nitrososphaera</taxon>
    </lineage>
</organism>
<name>A0A075MS18_9ARCH</name>
<dbReference type="AlphaFoldDB" id="A0A075MS18"/>
<dbReference type="GeneID" id="41597328"/>
<keyword evidence="2" id="KW-1133">Transmembrane helix</keyword>
<evidence type="ECO:0000256" key="1">
    <source>
        <dbReference type="SAM" id="MobiDB-lite"/>
    </source>
</evidence>
<protein>
    <recommendedName>
        <fullName evidence="5">DUF155 domain-containing protein</fullName>
    </recommendedName>
</protein>
<feature type="transmembrane region" description="Helical" evidence="2">
    <location>
        <begin position="367"/>
        <end position="386"/>
    </location>
</feature>
<evidence type="ECO:0000256" key="2">
    <source>
        <dbReference type="SAM" id="Phobius"/>
    </source>
</evidence>
<feature type="region of interest" description="Disordered" evidence="1">
    <location>
        <begin position="113"/>
        <end position="132"/>
    </location>
</feature>
<accession>A0A075MS18</accession>
<evidence type="ECO:0000313" key="4">
    <source>
        <dbReference type="Proteomes" id="UP000028194"/>
    </source>
</evidence>
<dbReference type="RefSeq" id="WP_148700348.1">
    <property type="nucleotide sequence ID" value="NZ_CP007174.1"/>
</dbReference>
<keyword evidence="4" id="KW-1185">Reference proteome</keyword>
<keyword evidence="2" id="KW-0812">Transmembrane</keyword>
<feature type="compositionally biased region" description="Low complexity" evidence="1">
    <location>
        <begin position="119"/>
        <end position="131"/>
    </location>
</feature>
<sequence length="389" mass="43892">MIIQEGELAFLYVSDIGGEIQPKDLENRLGEYGKTCREKVPGSSWIEDGIRIVAKDAIEIFGVKSCVEIKVFSIGGILVRINVPVKNKDFAQMLEIISRAEDDVRGRAVVAVTTEGAQSSSPSSSSSSSSSAATTMADYARNLAERVREDIKPFITSPYASVDYEERYRVILVREGDRDVIEKSKKELVGLIKKEPFDKLCMEEVDEIFDNNRYAYRDNLFIADIRGAFGFVKNMDAFPVSRAAELYLLQKLQLRVYDSLLDDMLGKSYDILAKAEFKADRELGERINDIHLMRLELLEIVSAMKVARGSPRARIFSSLCETLGEVFELQDLVDSVTRKLDRLGEIYTMVYDSMQNTRFIRMDRTMLMLEAIIVVLIAIEIVLVLAGKL</sequence>
<dbReference type="OrthoDB" id="375321at2157"/>
<dbReference type="STRING" id="1459636.NTE_01544"/>
<dbReference type="Proteomes" id="UP000028194">
    <property type="component" value="Chromosome"/>
</dbReference>
<proteinExistence type="predicted"/>